<proteinExistence type="predicted"/>
<protein>
    <submittedName>
        <fullName evidence="1">Uncharacterized protein</fullName>
    </submittedName>
</protein>
<reference evidence="1 2" key="1">
    <citation type="submission" date="2008-03" db="EMBL/GenBank/DDBJ databases">
        <title>Sequencing of the draft genome and assembly of Burkholderia ambifaria IOP40-10.</title>
        <authorList>
            <consortium name="US DOE Joint Genome Institute (JGI-PGF)"/>
            <person name="Copeland A."/>
            <person name="Lucas S."/>
            <person name="Lapidus A."/>
            <person name="Glavina del Rio T."/>
            <person name="Dalin E."/>
            <person name="Tice H."/>
            <person name="Bruce D."/>
            <person name="Goodwin L."/>
            <person name="Pitluck S."/>
            <person name="Larimer F."/>
            <person name="Land M.L."/>
            <person name="Hauser L."/>
            <person name="Tiedje J."/>
            <person name="Richardson P."/>
        </authorList>
    </citation>
    <scope>NUCLEOTIDE SEQUENCE [LARGE SCALE GENOMIC DNA]</scope>
    <source>
        <strain evidence="1 2">IOP40-10</strain>
    </source>
</reference>
<evidence type="ECO:0000313" key="1">
    <source>
        <dbReference type="EMBL" id="EDT01202.1"/>
    </source>
</evidence>
<comment type="caution">
    <text evidence="1">The sequence shown here is derived from an EMBL/GenBank/DDBJ whole genome shotgun (WGS) entry which is preliminary data.</text>
</comment>
<sequence>MAVPLHDAAPRERLVRCDHAGLPRGFGERAELVDQERVVRDRVGRHVAAHQDAVGAERVHHIELAPDAVEIAGELRRAHALEVAKRLEQHDVEAEIGGHAPHVGGRSVEVDEVVLEDFDTVEAGGLDGGELLGECAGQ</sequence>
<dbReference type="AlphaFoldDB" id="B1FMK9"/>
<name>B1FMK9_9BURK</name>
<accession>B1FMK9</accession>
<gene>
    <name evidence="1" type="ORF">BamIOP4010DRAFT_5270</name>
</gene>
<organism evidence="1 2">
    <name type="scientific">Burkholderia ambifaria IOP40-10</name>
    <dbReference type="NCBI Taxonomy" id="396596"/>
    <lineage>
        <taxon>Bacteria</taxon>
        <taxon>Pseudomonadati</taxon>
        <taxon>Pseudomonadota</taxon>
        <taxon>Betaproteobacteria</taxon>
        <taxon>Burkholderiales</taxon>
        <taxon>Burkholderiaceae</taxon>
        <taxon>Burkholderia</taxon>
        <taxon>Burkholderia cepacia complex</taxon>
    </lineage>
</organism>
<dbReference type="EMBL" id="ABLC01000201">
    <property type="protein sequence ID" value="EDT01202.1"/>
    <property type="molecule type" value="Genomic_DNA"/>
</dbReference>
<dbReference type="Proteomes" id="UP000005463">
    <property type="component" value="Unassembled WGS sequence"/>
</dbReference>
<evidence type="ECO:0000313" key="2">
    <source>
        <dbReference type="Proteomes" id="UP000005463"/>
    </source>
</evidence>